<dbReference type="InterPro" id="IPR005149">
    <property type="entry name" value="Tscrpt_reg_PadR_N"/>
</dbReference>
<reference evidence="3" key="1">
    <citation type="journal article" date="2019" name="Int. J. Syst. Evol. Microbiol.">
        <title>The Global Catalogue of Microorganisms (GCM) 10K type strain sequencing project: providing services to taxonomists for standard genome sequencing and annotation.</title>
        <authorList>
            <consortium name="The Broad Institute Genomics Platform"/>
            <consortium name="The Broad Institute Genome Sequencing Center for Infectious Disease"/>
            <person name="Wu L."/>
            <person name="Ma J."/>
        </authorList>
    </citation>
    <scope>NUCLEOTIDE SEQUENCE [LARGE SCALE GENOMIC DNA]</scope>
    <source>
        <strain evidence="3">KCTC 15012</strain>
    </source>
</reference>
<protein>
    <submittedName>
        <fullName evidence="2">PadR family transcriptional regulator</fullName>
    </submittedName>
</protein>
<name>A0ABW5CEP3_9PROT</name>
<dbReference type="Gene3D" id="1.10.10.10">
    <property type="entry name" value="Winged helix-like DNA-binding domain superfamily/Winged helix DNA-binding domain"/>
    <property type="match status" value="1"/>
</dbReference>
<dbReference type="EMBL" id="JBHUIY010000071">
    <property type="protein sequence ID" value="MFD2235739.1"/>
    <property type="molecule type" value="Genomic_DNA"/>
</dbReference>
<accession>A0ABW5CEP3</accession>
<keyword evidence="3" id="KW-1185">Reference proteome</keyword>
<comment type="caution">
    <text evidence="2">The sequence shown here is derived from an EMBL/GenBank/DDBJ whole genome shotgun (WGS) entry which is preliminary data.</text>
</comment>
<evidence type="ECO:0000259" key="1">
    <source>
        <dbReference type="Pfam" id="PF03551"/>
    </source>
</evidence>
<dbReference type="InterPro" id="IPR036390">
    <property type="entry name" value="WH_DNA-bd_sf"/>
</dbReference>
<dbReference type="RefSeq" id="WP_377319185.1">
    <property type="nucleotide sequence ID" value="NZ_JBHUIY010000071.1"/>
</dbReference>
<feature type="domain" description="Transcription regulator PadR N-terminal" evidence="1">
    <location>
        <begin position="55"/>
        <end position="124"/>
    </location>
</feature>
<dbReference type="Pfam" id="PF03551">
    <property type="entry name" value="PadR"/>
    <property type="match status" value="1"/>
</dbReference>
<proteinExistence type="predicted"/>
<evidence type="ECO:0000313" key="3">
    <source>
        <dbReference type="Proteomes" id="UP001597296"/>
    </source>
</evidence>
<sequence length="194" mass="20927">MFGWNKERRAARGDDWTGGPGRWGRGLLEHLHPHHHGGRGRLGRLFAHGDLHLVVLHLIAEKPRHGYELIKAIEAMAGGGYTPSPGTIYPALTMLEDQGHVAAEAGDGNRKLYRITPEGEAYLAVNRGAVAMLLERMAAAGAARPEGAAPPIRRAVENLKLALRLRLERGPLDEAQVAAVAAALDRAAAEIERS</sequence>
<dbReference type="PANTHER" id="PTHR43252">
    <property type="entry name" value="TRANSCRIPTIONAL REGULATOR YQJI"/>
    <property type="match status" value="1"/>
</dbReference>
<dbReference type="InterPro" id="IPR036388">
    <property type="entry name" value="WH-like_DNA-bd_sf"/>
</dbReference>
<dbReference type="Proteomes" id="UP001597296">
    <property type="component" value="Unassembled WGS sequence"/>
</dbReference>
<evidence type="ECO:0000313" key="2">
    <source>
        <dbReference type="EMBL" id="MFD2235739.1"/>
    </source>
</evidence>
<dbReference type="SUPFAM" id="SSF46785">
    <property type="entry name" value="Winged helix' DNA-binding domain"/>
    <property type="match status" value="1"/>
</dbReference>
<organism evidence="2 3">
    <name type="scientific">Phaeospirillum tilakii</name>
    <dbReference type="NCBI Taxonomy" id="741673"/>
    <lineage>
        <taxon>Bacteria</taxon>
        <taxon>Pseudomonadati</taxon>
        <taxon>Pseudomonadota</taxon>
        <taxon>Alphaproteobacteria</taxon>
        <taxon>Rhodospirillales</taxon>
        <taxon>Rhodospirillaceae</taxon>
        <taxon>Phaeospirillum</taxon>
    </lineage>
</organism>
<dbReference type="PANTHER" id="PTHR43252:SF7">
    <property type="entry name" value="TRANSCRIPTIONAL REGULATOR YQJI"/>
    <property type="match status" value="1"/>
</dbReference>
<gene>
    <name evidence="2" type="ORF">ACFSNB_18235</name>
</gene>